<dbReference type="Gene3D" id="1.20.5.1200">
    <property type="entry name" value="Alpha-tocopherol transfer"/>
    <property type="match status" value="1"/>
</dbReference>
<protein>
    <submittedName>
        <fullName evidence="2">CRAL-TRIO domain-containing protein</fullName>
    </submittedName>
</protein>
<dbReference type="PANTHER" id="PTHR10174">
    <property type="entry name" value="ALPHA-TOCOPHEROL TRANSFER PROTEIN-RELATED"/>
    <property type="match status" value="1"/>
</dbReference>
<dbReference type="PROSITE" id="PS50191">
    <property type="entry name" value="CRAL_TRIO"/>
    <property type="match status" value="1"/>
</dbReference>
<evidence type="ECO:0000259" key="1">
    <source>
        <dbReference type="PROSITE" id="PS50191"/>
    </source>
</evidence>
<dbReference type="SUPFAM" id="SSF46938">
    <property type="entry name" value="CRAL/TRIO N-terminal domain"/>
    <property type="match status" value="1"/>
</dbReference>
<dbReference type="GO" id="GO:1902936">
    <property type="term" value="F:phosphatidylinositol bisphosphate binding"/>
    <property type="evidence" value="ECO:0007669"/>
    <property type="project" value="TreeGrafter"/>
</dbReference>
<dbReference type="InterPro" id="IPR001251">
    <property type="entry name" value="CRAL-TRIO_dom"/>
</dbReference>
<dbReference type="Pfam" id="PF00650">
    <property type="entry name" value="CRAL_TRIO"/>
    <property type="match status" value="1"/>
</dbReference>
<keyword evidence="3" id="KW-1185">Reference proteome</keyword>
<accession>A0A1A9WEN3</accession>
<dbReference type="CDD" id="cd00170">
    <property type="entry name" value="SEC14"/>
    <property type="match status" value="1"/>
</dbReference>
<dbReference type="SUPFAM" id="SSF52087">
    <property type="entry name" value="CRAL/TRIO domain"/>
    <property type="match status" value="1"/>
</dbReference>
<dbReference type="PRINTS" id="PR00180">
    <property type="entry name" value="CRETINALDHBP"/>
</dbReference>
<proteinExistence type="predicted"/>
<dbReference type="Gene3D" id="3.40.525.10">
    <property type="entry name" value="CRAL-TRIO lipid binding domain"/>
    <property type="match status" value="1"/>
</dbReference>
<dbReference type="VEuPathDB" id="VectorBase:GBRI016863"/>
<dbReference type="InterPro" id="IPR036865">
    <property type="entry name" value="CRAL-TRIO_dom_sf"/>
</dbReference>
<dbReference type="STRING" id="37001.A0A1A9WEN3"/>
<sequence length="281" mass="33247">MYLDLRQKYTSDRHRKIKLLNKLIEKSRDLSVGCDDVFLTKFLSFAKWDVNKAYESLRRYYDFKAEHPDWLAHHPVEYFRDHFLETRTRFVMPHPDKDGRPIVIIKSVDAFSKFPNYLQDIIEMDDLVFESLLLLPRVQRFGITLIFDLNGMTHNFLRMLSPTFARLVNEKNTILPFPCRVIHIIHSGFLMNAAISMVMPFLSNEFKETIFSHDGKNFNKLREMVGYESLPAEYGGPETNQLDVNLLYNHIIKHSEYLQNLQNYKKVNVCVKYNSNNNKNK</sequence>
<dbReference type="Proteomes" id="UP000091820">
    <property type="component" value="Unassembled WGS sequence"/>
</dbReference>
<dbReference type="Gene3D" id="1.10.8.20">
    <property type="entry name" value="N-terminal domain of phosphatidylinositol transfer protein sec14p"/>
    <property type="match status" value="1"/>
</dbReference>
<dbReference type="AlphaFoldDB" id="A0A1A9WEN3"/>
<dbReference type="GO" id="GO:0016020">
    <property type="term" value="C:membrane"/>
    <property type="evidence" value="ECO:0007669"/>
    <property type="project" value="TreeGrafter"/>
</dbReference>
<reference evidence="2" key="2">
    <citation type="submission" date="2020-05" db="UniProtKB">
        <authorList>
            <consortium name="EnsemblMetazoa"/>
        </authorList>
    </citation>
    <scope>IDENTIFICATION</scope>
    <source>
        <strain evidence="2">IAEA</strain>
    </source>
</reference>
<name>A0A1A9WEN3_9MUSC</name>
<feature type="domain" description="CRAL-TRIO" evidence="1">
    <location>
        <begin position="79"/>
        <end position="242"/>
    </location>
</feature>
<organism evidence="2 3">
    <name type="scientific">Glossina brevipalpis</name>
    <dbReference type="NCBI Taxonomy" id="37001"/>
    <lineage>
        <taxon>Eukaryota</taxon>
        <taxon>Metazoa</taxon>
        <taxon>Ecdysozoa</taxon>
        <taxon>Arthropoda</taxon>
        <taxon>Hexapoda</taxon>
        <taxon>Insecta</taxon>
        <taxon>Pterygota</taxon>
        <taxon>Neoptera</taxon>
        <taxon>Endopterygota</taxon>
        <taxon>Diptera</taxon>
        <taxon>Brachycera</taxon>
        <taxon>Muscomorpha</taxon>
        <taxon>Hippoboscoidea</taxon>
        <taxon>Glossinidae</taxon>
        <taxon>Glossina</taxon>
    </lineage>
</organism>
<evidence type="ECO:0000313" key="2">
    <source>
        <dbReference type="EnsemblMetazoa" id="GBRI016863-PA"/>
    </source>
</evidence>
<dbReference type="PANTHER" id="PTHR10174:SF234">
    <property type="entry name" value="SD01558P"/>
    <property type="match status" value="1"/>
</dbReference>
<dbReference type="SMART" id="SM01100">
    <property type="entry name" value="CRAL_TRIO_N"/>
    <property type="match status" value="1"/>
</dbReference>
<evidence type="ECO:0000313" key="3">
    <source>
        <dbReference type="Proteomes" id="UP000091820"/>
    </source>
</evidence>
<dbReference type="InterPro" id="IPR036273">
    <property type="entry name" value="CRAL/TRIO_N_dom_sf"/>
</dbReference>
<dbReference type="InterPro" id="IPR011074">
    <property type="entry name" value="CRAL/TRIO_N_dom"/>
</dbReference>
<reference evidence="3" key="1">
    <citation type="submission" date="2014-03" db="EMBL/GenBank/DDBJ databases">
        <authorList>
            <person name="Aksoy S."/>
            <person name="Warren W."/>
            <person name="Wilson R.K."/>
        </authorList>
    </citation>
    <scope>NUCLEOTIDE SEQUENCE [LARGE SCALE GENOMIC DNA]</scope>
    <source>
        <strain evidence="3">IAEA</strain>
    </source>
</reference>
<dbReference type="EnsemblMetazoa" id="GBRI016863-RA">
    <property type="protein sequence ID" value="GBRI016863-PA"/>
    <property type="gene ID" value="GBRI016863"/>
</dbReference>